<organism evidence="1 2">
    <name type="scientific">Arenibacter algicola</name>
    <dbReference type="NCBI Taxonomy" id="616991"/>
    <lineage>
        <taxon>Bacteria</taxon>
        <taxon>Pseudomonadati</taxon>
        <taxon>Bacteroidota</taxon>
        <taxon>Flavobacteriia</taxon>
        <taxon>Flavobacteriales</taxon>
        <taxon>Flavobacteriaceae</taxon>
        <taxon>Arenibacter</taxon>
    </lineage>
</organism>
<dbReference type="RefSeq" id="WP_157730692.1">
    <property type="nucleotide sequence ID" value="NZ_CP022515.1"/>
</dbReference>
<accession>A0A221UTZ2</accession>
<gene>
    <name evidence="1" type="ORF">AREALGSMS7_01342</name>
</gene>
<dbReference type="AlphaFoldDB" id="A0A221UTZ2"/>
<evidence type="ECO:0000313" key="2">
    <source>
        <dbReference type="Proteomes" id="UP000204551"/>
    </source>
</evidence>
<dbReference type="Proteomes" id="UP000204551">
    <property type="component" value="Chromosome"/>
</dbReference>
<name>A0A221UTZ2_9FLAO</name>
<reference evidence="1 2" key="1">
    <citation type="submission" date="2017-07" db="EMBL/GenBank/DDBJ databases">
        <title>Genome Sequence of Arenibacter algicola Strain SMS7 Isolated from a culture of the Diatom Skeletonema marinoi.</title>
        <authorList>
            <person name="Topel M."/>
            <person name="Pinder M.I.M."/>
            <person name="Johansson O.N."/>
            <person name="Kourtchenko O."/>
            <person name="Godhe A."/>
            <person name="Clarke A.K."/>
        </authorList>
    </citation>
    <scope>NUCLEOTIDE SEQUENCE [LARGE SCALE GENOMIC DNA]</scope>
    <source>
        <strain evidence="1 2">SMS7</strain>
    </source>
</reference>
<proteinExistence type="predicted"/>
<dbReference type="KEGG" id="aalg:AREALGSMS7_01342"/>
<evidence type="ECO:0000313" key="1">
    <source>
        <dbReference type="EMBL" id="ASO04815.1"/>
    </source>
</evidence>
<sequence length="62" mass="6912">MLIVGTNDGAIEGAIEVVKEKLVILLTAIADDEGKRVTDYREKTKLAESSIERYMLNYVLLV</sequence>
<dbReference type="EMBL" id="CP022515">
    <property type="protein sequence ID" value="ASO04815.1"/>
    <property type="molecule type" value="Genomic_DNA"/>
</dbReference>
<protein>
    <submittedName>
        <fullName evidence="1">Transcriptional regulator</fullName>
    </submittedName>
</protein>